<gene>
    <name evidence="2" type="ORF">DUNSADRAFT_16766</name>
</gene>
<keyword evidence="1" id="KW-1133">Transmembrane helix</keyword>
<keyword evidence="3" id="KW-1185">Reference proteome</keyword>
<accession>A0ABQ7G2X9</accession>
<name>A0ABQ7G2X9_DUNSA</name>
<proteinExistence type="predicted"/>
<dbReference type="EMBL" id="MU070222">
    <property type="protein sequence ID" value="KAF5828956.1"/>
    <property type="molecule type" value="Genomic_DNA"/>
</dbReference>
<keyword evidence="1" id="KW-0812">Transmembrane</keyword>
<keyword evidence="1" id="KW-0472">Membrane</keyword>
<protein>
    <submittedName>
        <fullName evidence="2">Uncharacterized protein</fullName>
    </submittedName>
</protein>
<evidence type="ECO:0000313" key="3">
    <source>
        <dbReference type="Proteomes" id="UP000815325"/>
    </source>
</evidence>
<sequence>MLFIYCIFGIFVACVFAVKRAYVQALLLLFLVPIFLYKFNAYAYYRFARSTLHVPLRLANGAPPAQLDARCYIPPPMNEHSMGWHPEWMLPWTGWNTPSAYCVT</sequence>
<organism evidence="2 3">
    <name type="scientific">Dunaliella salina</name>
    <name type="common">Green alga</name>
    <name type="synonym">Protococcus salinus</name>
    <dbReference type="NCBI Taxonomy" id="3046"/>
    <lineage>
        <taxon>Eukaryota</taxon>
        <taxon>Viridiplantae</taxon>
        <taxon>Chlorophyta</taxon>
        <taxon>core chlorophytes</taxon>
        <taxon>Chlorophyceae</taxon>
        <taxon>CS clade</taxon>
        <taxon>Chlamydomonadales</taxon>
        <taxon>Dunaliellaceae</taxon>
        <taxon>Dunaliella</taxon>
    </lineage>
</organism>
<comment type="caution">
    <text evidence="2">The sequence shown here is derived from an EMBL/GenBank/DDBJ whole genome shotgun (WGS) entry which is preliminary data.</text>
</comment>
<feature type="transmembrane region" description="Helical" evidence="1">
    <location>
        <begin position="27"/>
        <end position="45"/>
    </location>
</feature>
<dbReference type="Proteomes" id="UP000815325">
    <property type="component" value="Unassembled WGS sequence"/>
</dbReference>
<evidence type="ECO:0000256" key="1">
    <source>
        <dbReference type="SAM" id="Phobius"/>
    </source>
</evidence>
<evidence type="ECO:0000313" key="2">
    <source>
        <dbReference type="EMBL" id="KAF5828956.1"/>
    </source>
</evidence>
<reference evidence="2" key="1">
    <citation type="submission" date="2017-08" db="EMBL/GenBank/DDBJ databases">
        <authorList>
            <person name="Polle J.E."/>
            <person name="Barry K."/>
            <person name="Cushman J."/>
            <person name="Schmutz J."/>
            <person name="Tran D."/>
            <person name="Hathwaick L.T."/>
            <person name="Yim W.C."/>
            <person name="Jenkins J."/>
            <person name="Mckie-Krisberg Z.M."/>
            <person name="Prochnik S."/>
            <person name="Lindquist E."/>
            <person name="Dockter R.B."/>
            <person name="Adam C."/>
            <person name="Molina H."/>
            <person name="Bunkerborg J."/>
            <person name="Jin E."/>
            <person name="Buchheim M."/>
            <person name="Magnuson J."/>
        </authorList>
    </citation>
    <scope>NUCLEOTIDE SEQUENCE</scope>
    <source>
        <strain evidence="2">CCAP 19/18</strain>
    </source>
</reference>